<comment type="caution">
    <text evidence="1">The sequence shown here is derived from an EMBL/GenBank/DDBJ whole genome shotgun (WGS) entry which is preliminary data.</text>
</comment>
<proteinExistence type="predicted"/>
<evidence type="ECO:0000313" key="2">
    <source>
        <dbReference type="Proteomes" id="UP000326509"/>
    </source>
</evidence>
<accession>A0A5J4IYM9</accession>
<dbReference type="Proteomes" id="UP000326509">
    <property type="component" value="Unassembled WGS sequence"/>
</dbReference>
<gene>
    <name evidence="1" type="ORF">ULMA_21440</name>
</gene>
<dbReference type="EMBL" id="BKCG01000005">
    <property type="protein sequence ID" value="GER60036.1"/>
    <property type="molecule type" value="Genomic_DNA"/>
</dbReference>
<sequence>MNIEYLQERVEDYKTSIETVVAKKTKWNEFSKPLLLKTLKAIVTKYTIGWKVQELNWIHNNEAVNISFETFPKDLMDCTNKIPTFQFIPGGALIFSQTYSGDIYIFVMFPEVDGIPADNNTVEFGLINPSEVTEKVIIEKVEEFLKEMIQWEVPNKRTKVGYSTS</sequence>
<organism evidence="1 2">
    <name type="scientific">Patiriisocius marinus</name>
    <dbReference type="NCBI Taxonomy" id="1397112"/>
    <lineage>
        <taxon>Bacteria</taxon>
        <taxon>Pseudomonadati</taxon>
        <taxon>Bacteroidota</taxon>
        <taxon>Flavobacteriia</taxon>
        <taxon>Flavobacteriales</taxon>
        <taxon>Flavobacteriaceae</taxon>
        <taxon>Patiriisocius</taxon>
    </lineage>
</organism>
<keyword evidence="2" id="KW-1185">Reference proteome</keyword>
<protein>
    <submittedName>
        <fullName evidence="1">Uncharacterized protein</fullName>
    </submittedName>
</protein>
<dbReference type="RefSeq" id="WP_151674489.1">
    <property type="nucleotide sequence ID" value="NZ_BKCG01000005.1"/>
</dbReference>
<dbReference type="OrthoDB" id="1160874at2"/>
<reference evidence="1 2" key="1">
    <citation type="submission" date="2019-08" db="EMBL/GenBank/DDBJ databases">
        <title>Draft genome sequence of Ulvibacter marinus type strain NBRC 109484.</title>
        <authorList>
            <person name="Kawano K."/>
            <person name="Ushijima N."/>
            <person name="Kihara M."/>
            <person name="Itoh H."/>
        </authorList>
    </citation>
    <scope>NUCLEOTIDE SEQUENCE [LARGE SCALE GENOMIC DNA]</scope>
    <source>
        <strain evidence="1 2">NBRC 109484</strain>
    </source>
</reference>
<dbReference type="AlphaFoldDB" id="A0A5J4IYM9"/>
<name>A0A5J4IYM9_9FLAO</name>
<evidence type="ECO:0000313" key="1">
    <source>
        <dbReference type="EMBL" id="GER60036.1"/>
    </source>
</evidence>